<sequence>MPSDVSPTTTAAPSSGRDLLEDSKLSGFHRRLTLYSAGGPFLDGLILSVIGVALTQIGPKWQLGGAWEGLLAASALVGLLVGGMVFGWVTDRFGRHVMYTIDLAAIVVFSVAQAFVTGPEQLLVLRFLVGVAVGADYPIATSLLAEFSPRRHRGAMLGMLTVMWSVGSAAAYFLGDWMLGFGEDGWRWLLACPAVPAAILVLLRLGTPESPRWLLAQGRTAEAEAVMRKVFGPSATLDDIGVPERPAKFSTVFRGAYGRRTFFVSVFWACSIMPIYAIYSFAPQLLTALGLADDSDGNLGSAAIALVFMVGCVVFLPVLARYGRRPLLIVSFAVATVPLLVLGVFPGMPPIAAGTLFALYAIAIGGPTLLQWIYPNELFPTEIRATAVGVGTGFSRVAAAVGTFLTPIALDTWGIGATMLLAGGVSVIGVLVSIAMAPETLGRSLESSSAV</sequence>
<dbReference type="PANTHER" id="PTHR23511">
    <property type="entry name" value="SYNAPTIC VESICLE GLYCOPROTEIN 2"/>
    <property type="match status" value="1"/>
</dbReference>
<keyword evidence="3 6" id="KW-0812">Transmembrane</keyword>
<evidence type="ECO:0000256" key="3">
    <source>
        <dbReference type="ARBA" id="ARBA00022692"/>
    </source>
</evidence>
<dbReference type="SUPFAM" id="SSF103473">
    <property type="entry name" value="MFS general substrate transporter"/>
    <property type="match status" value="1"/>
</dbReference>
<keyword evidence="9" id="KW-1185">Reference proteome</keyword>
<dbReference type="RefSeq" id="WP_311721812.1">
    <property type="nucleotide sequence ID" value="NZ_JAVRFD010000001.1"/>
</dbReference>
<name>A0ABU2X8U4_9ACTN</name>
<evidence type="ECO:0000256" key="2">
    <source>
        <dbReference type="ARBA" id="ARBA00022448"/>
    </source>
</evidence>
<proteinExistence type="predicted"/>
<keyword evidence="5 6" id="KW-0472">Membrane</keyword>
<dbReference type="InterPro" id="IPR020846">
    <property type="entry name" value="MFS_dom"/>
</dbReference>
<feature type="domain" description="Major facilitator superfamily (MFS) profile" evidence="7">
    <location>
        <begin position="32"/>
        <end position="441"/>
    </location>
</feature>
<reference evidence="8" key="1">
    <citation type="submission" date="2024-05" db="EMBL/GenBank/DDBJ databases">
        <title>30 novel species of actinomycetes from the DSMZ collection.</title>
        <authorList>
            <person name="Nouioui I."/>
        </authorList>
    </citation>
    <scope>NUCLEOTIDE SEQUENCE</scope>
    <source>
        <strain evidence="8">DSM 41529</strain>
    </source>
</reference>
<feature type="transmembrane region" description="Helical" evidence="6">
    <location>
        <begin position="69"/>
        <end position="90"/>
    </location>
</feature>
<feature type="transmembrane region" description="Helical" evidence="6">
    <location>
        <begin position="97"/>
        <end position="116"/>
    </location>
</feature>
<dbReference type="Proteomes" id="UP001180754">
    <property type="component" value="Unassembled WGS sequence"/>
</dbReference>
<comment type="caution">
    <text evidence="8">The sequence shown here is derived from an EMBL/GenBank/DDBJ whole genome shotgun (WGS) entry which is preliminary data.</text>
</comment>
<feature type="transmembrane region" description="Helical" evidence="6">
    <location>
        <begin position="186"/>
        <end position="205"/>
    </location>
</feature>
<dbReference type="InterPro" id="IPR005829">
    <property type="entry name" value="Sugar_transporter_CS"/>
</dbReference>
<feature type="transmembrane region" description="Helical" evidence="6">
    <location>
        <begin position="262"/>
        <end position="282"/>
    </location>
</feature>
<evidence type="ECO:0000256" key="5">
    <source>
        <dbReference type="ARBA" id="ARBA00023136"/>
    </source>
</evidence>
<dbReference type="InterPro" id="IPR005828">
    <property type="entry name" value="MFS_sugar_transport-like"/>
</dbReference>
<dbReference type="PROSITE" id="PS00217">
    <property type="entry name" value="SUGAR_TRANSPORT_2"/>
    <property type="match status" value="1"/>
</dbReference>
<dbReference type="CDD" id="cd17316">
    <property type="entry name" value="MFS_SV2_like"/>
    <property type="match status" value="1"/>
</dbReference>
<feature type="transmembrane region" description="Helical" evidence="6">
    <location>
        <begin position="32"/>
        <end position="57"/>
    </location>
</feature>
<feature type="transmembrane region" description="Helical" evidence="6">
    <location>
        <begin position="351"/>
        <end position="374"/>
    </location>
</feature>
<feature type="transmembrane region" description="Helical" evidence="6">
    <location>
        <begin position="386"/>
        <end position="409"/>
    </location>
</feature>
<feature type="transmembrane region" description="Helical" evidence="6">
    <location>
        <begin position="122"/>
        <end position="145"/>
    </location>
</feature>
<dbReference type="PROSITE" id="PS50850">
    <property type="entry name" value="MFS"/>
    <property type="match status" value="1"/>
</dbReference>
<dbReference type="PANTHER" id="PTHR23511:SF34">
    <property type="entry name" value="SYNAPTIC VESICLE GLYCOPROTEIN 2"/>
    <property type="match status" value="1"/>
</dbReference>
<organism evidence="8 9">
    <name type="scientific">Streptomyces lonegramiae</name>
    <dbReference type="NCBI Taxonomy" id="3075524"/>
    <lineage>
        <taxon>Bacteria</taxon>
        <taxon>Bacillati</taxon>
        <taxon>Actinomycetota</taxon>
        <taxon>Actinomycetes</taxon>
        <taxon>Kitasatosporales</taxon>
        <taxon>Streptomycetaceae</taxon>
        <taxon>Streptomyces</taxon>
    </lineage>
</organism>
<dbReference type="InterPro" id="IPR036259">
    <property type="entry name" value="MFS_trans_sf"/>
</dbReference>
<evidence type="ECO:0000259" key="7">
    <source>
        <dbReference type="PROSITE" id="PS50850"/>
    </source>
</evidence>
<keyword evidence="2" id="KW-0813">Transport</keyword>
<protein>
    <submittedName>
        <fullName evidence="8">MFS transporter</fullName>
    </submittedName>
</protein>
<evidence type="ECO:0000256" key="1">
    <source>
        <dbReference type="ARBA" id="ARBA00004651"/>
    </source>
</evidence>
<gene>
    <name evidence="8" type="ORF">RND15_02255</name>
</gene>
<feature type="transmembrane region" description="Helical" evidence="6">
    <location>
        <begin position="415"/>
        <end position="437"/>
    </location>
</feature>
<feature type="transmembrane region" description="Helical" evidence="6">
    <location>
        <begin position="327"/>
        <end position="345"/>
    </location>
</feature>
<evidence type="ECO:0000313" key="9">
    <source>
        <dbReference type="Proteomes" id="UP001180754"/>
    </source>
</evidence>
<evidence type="ECO:0000256" key="6">
    <source>
        <dbReference type="SAM" id="Phobius"/>
    </source>
</evidence>
<evidence type="ECO:0000256" key="4">
    <source>
        <dbReference type="ARBA" id="ARBA00022989"/>
    </source>
</evidence>
<accession>A0ABU2X8U4</accession>
<feature type="transmembrane region" description="Helical" evidence="6">
    <location>
        <begin position="157"/>
        <end position="174"/>
    </location>
</feature>
<keyword evidence="4 6" id="KW-1133">Transmembrane helix</keyword>
<dbReference type="EMBL" id="JAVRFD010000001">
    <property type="protein sequence ID" value="MDT0541540.1"/>
    <property type="molecule type" value="Genomic_DNA"/>
</dbReference>
<dbReference type="Pfam" id="PF00083">
    <property type="entry name" value="Sugar_tr"/>
    <property type="match status" value="1"/>
</dbReference>
<feature type="transmembrane region" description="Helical" evidence="6">
    <location>
        <begin position="302"/>
        <end position="320"/>
    </location>
</feature>
<dbReference type="Gene3D" id="1.20.1250.20">
    <property type="entry name" value="MFS general substrate transporter like domains"/>
    <property type="match status" value="1"/>
</dbReference>
<evidence type="ECO:0000313" key="8">
    <source>
        <dbReference type="EMBL" id="MDT0541540.1"/>
    </source>
</evidence>
<comment type="subcellular location">
    <subcellularLocation>
        <location evidence="1">Cell membrane</location>
        <topology evidence="1">Multi-pass membrane protein</topology>
    </subcellularLocation>
</comment>